<dbReference type="CDD" id="cd00616">
    <property type="entry name" value="AHBA_syn"/>
    <property type="match status" value="1"/>
</dbReference>
<evidence type="ECO:0000313" key="5">
    <source>
        <dbReference type="Proteomes" id="UP000179129"/>
    </source>
</evidence>
<comment type="similarity">
    <text evidence="3">Belongs to the DegT/DnrJ/EryC1 family.</text>
</comment>
<dbReference type="Pfam" id="PF01041">
    <property type="entry name" value="DegT_DnrJ_EryC1"/>
    <property type="match status" value="1"/>
</dbReference>
<dbReference type="InterPro" id="IPR015422">
    <property type="entry name" value="PyrdxlP-dep_Trfase_small"/>
</dbReference>
<dbReference type="Gene3D" id="3.40.640.10">
    <property type="entry name" value="Type I PLP-dependent aspartate aminotransferase-like (Major domain)"/>
    <property type="match status" value="1"/>
</dbReference>
<proteinExistence type="inferred from homology"/>
<dbReference type="Gene3D" id="3.90.1150.10">
    <property type="entry name" value="Aspartate Aminotransferase, domain 1"/>
    <property type="match status" value="1"/>
</dbReference>
<dbReference type="AlphaFoldDB" id="A0A1F5YZZ5"/>
<feature type="active site" description="Proton acceptor" evidence="1">
    <location>
        <position position="188"/>
    </location>
</feature>
<dbReference type="STRING" id="1817867.A3F83_11210"/>
<dbReference type="EMBL" id="MFIX01000048">
    <property type="protein sequence ID" value="OGG05462.1"/>
    <property type="molecule type" value="Genomic_DNA"/>
</dbReference>
<comment type="caution">
    <text evidence="4">The sequence shown here is derived from an EMBL/GenBank/DDBJ whole genome shotgun (WGS) entry which is preliminary data.</text>
</comment>
<dbReference type="InterPro" id="IPR015424">
    <property type="entry name" value="PyrdxlP-dep_Trfase"/>
</dbReference>
<feature type="modified residue" description="N6-(pyridoxal phosphate)lysine" evidence="2">
    <location>
        <position position="188"/>
    </location>
</feature>
<dbReference type="GO" id="GO:0000271">
    <property type="term" value="P:polysaccharide biosynthetic process"/>
    <property type="evidence" value="ECO:0007669"/>
    <property type="project" value="TreeGrafter"/>
</dbReference>
<dbReference type="GO" id="GO:0030170">
    <property type="term" value="F:pyridoxal phosphate binding"/>
    <property type="evidence" value="ECO:0007669"/>
    <property type="project" value="TreeGrafter"/>
</dbReference>
<sequence>MPGPGAYLIGEEEIKEVLEVLQSRYLFRYGDLSDKNFKQKVYTLEKEFAEYCGAGYALATSSGSGSLLVSLLALGIQPGDEVIVPAYTFVATYSSAIFAGAVPVLCEIDESLTLDPEAVETKITSKTKAIVPVHMLGNPCRMDAIMDIAGRHGLLVLEDACQAAGGSYKGKKLGTIGRMGAFSLNIFKTITTGDGGMIVTDDKGLYTRAFALHDQGHTPNRAGVQVGRRSILGLNFRVNELSGAVALAQLRKLDRILETLRSKKTKFKQSIANVPGVSFRTLPDPAGECATLCTVLFDSAEKAGRVARTLGTTTVDQSGWHVYANMEHVNRYLKEAGQPYGKGAYPRTDNILSRAINISVGVVDAGLGAAFGININSSDAEIRQKAESFIRACKE</sequence>
<organism evidence="4 5">
    <name type="scientific">Candidatus Glassbacteria bacterium RIFCSPLOWO2_12_FULL_58_11</name>
    <dbReference type="NCBI Taxonomy" id="1817867"/>
    <lineage>
        <taxon>Bacteria</taxon>
        <taxon>Candidatus Glassiibacteriota</taxon>
    </lineage>
</organism>
<dbReference type="SUPFAM" id="SSF53383">
    <property type="entry name" value="PLP-dependent transferases"/>
    <property type="match status" value="1"/>
</dbReference>
<dbReference type="PIRSF" id="PIRSF000390">
    <property type="entry name" value="PLP_StrS"/>
    <property type="match status" value="1"/>
</dbReference>
<evidence type="ECO:0000256" key="2">
    <source>
        <dbReference type="PIRSR" id="PIRSR000390-2"/>
    </source>
</evidence>
<evidence type="ECO:0008006" key="6">
    <source>
        <dbReference type="Google" id="ProtNLM"/>
    </source>
</evidence>
<evidence type="ECO:0000256" key="1">
    <source>
        <dbReference type="PIRSR" id="PIRSR000390-1"/>
    </source>
</evidence>
<name>A0A1F5YZZ5_9BACT</name>
<protein>
    <recommendedName>
        <fullName evidence="6">DegT/DnrJ/EryC1/StrS family aminotransferase</fullName>
    </recommendedName>
</protein>
<dbReference type="GO" id="GO:0008483">
    <property type="term" value="F:transaminase activity"/>
    <property type="evidence" value="ECO:0007669"/>
    <property type="project" value="TreeGrafter"/>
</dbReference>
<dbReference type="PANTHER" id="PTHR30244">
    <property type="entry name" value="TRANSAMINASE"/>
    <property type="match status" value="1"/>
</dbReference>
<accession>A0A1F5YZZ5</accession>
<gene>
    <name evidence="4" type="ORF">A3F83_11210</name>
</gene>
<dbReference type="InterPro" id="IPR015421">
    <property type="entry name" value="PyrdxlP-dep_Trfase_major"/>
</dbReference>
<dbReference type="PANTHER" id="PTHR30244:SF34">
    <property type="entry name" value="DTDP-4-AMINO-4,6-DIDEOXYGALACTOSE TRANSAMINASE"/>
    <property type="match status" value="1"/>
</dbReference>
<keyword evidence="2 3" id="KW-0663">Pyridoxal phosphate</keyword>
<evidence type="ECO:0000313" key="4">
    <source>
        <dbReference type="EMBL" id="OGG05462.1"/>
    </source>
</evidence>
<dbReference type="Proteomes" id="UP000179129">
    <property type="component" value="Unassembled WGS sequence"/>
</dbReference>
<reference evidence="4 5" key="1">
    <citation type="journal article" date="2016" name="Nat. Commun.">
        <title>Thousands of microbial genomes shed light on interconnected biogeochemical processes in an aquifer system.</title>
        <authorList>
            <person name="Anantharaman K."/>
            <person name="Brown C.T."/>
            <person name="Hug L.A."/>
            <person name="Sharon I."/>
            <person name="Castelle C.J."/>
            <person name="Probst A.J."/>
            <person name="Thomas B.C."/>
            <person name="Singh A."/>
            <person name="Wilkins M.J."/>
            <person name="Karaoz U."/>
            <person name="Brodie E.L."/>
            <person name="Williams K.H."/>
            <person name="Hubbard S.S."/>
            <person name="Banfield J.F."/>
        </authorList>
    </citation>
    <scope>NUCLEOTIDE SEQUENCE [LARGE SCALE GENOMIC DNA]</scope>
</reference>
<dbReference type="InterPro" id="IPR000653">
    <property type="entry name" value="DegT/StrS_aminotransferase"/>
</dbReference>
<evidence type="ECO:0000256" key="3">
    <source>
        <dbReference type="RuleBase" id="RU004508"/>
    </source>
</evidence>